<dbReference type="EMBL" id="AEXM01000012">
    <property type="protein sequence ID" value="EGC82468.1"/>
    <property type="molecule type" value="Genomic_DNA"/>
</dbReference>
<dbReference type="RefSeq" id="WP_004834337.1">
    <property type="nucleotide sequence ID" value="NZ_AEXM01000012.1"/>
</dbReference>
<comment type="caution">
    <text evidence="1">The sequence shown here is derived from an EMBL/GenBank/DDBJ whole genome shotgun (WGS) entry which is preliminary data.</text>
</comment>
<evidence type="ECO:0000313" key="1">
    <source>
        <dbReference type="EMBL" id="EGC82468.1"/>
    </source>
</evidence>
<protein>
    <submittedName>
        <fullName evidence="1">Conserved domain protein</fullName>
    </submittedName>
</protein>
<dbReference type="PATRIC" id="fig|879305.3.peg.321"/>
<organism evidence="1 2">
    <name type="scientific">Anaerococcus prevotii ACS-065-V-Col13</name>
    <dbReference type="NCBI Taxonomy" id="879305"/>
    <lineage>
        <taxon>Bacteria</taxon>
        <taxon>Bacillati</taxon>
        <taxon>Bacillota</taxon>
        <taxon>Tissierellia</taxon>
        <taxon>Tissierellales</taxon>
        <taxon>Peptoniphilaceae</taxon>
        <taxon>Anaerococcus</taxon>
    </lineage>
</organism>
<keyword evidence="2" id="KW-1185">Reference proteome</keyword>
<proteinExistence type="predicted"/>
<reference evidence="1 2" key="1">
    <citation type="submission" date="2011-01" db="EMBL/GenBank/DDBJ databases">
        <authorList>
            <person name="Durkin A.S."/>
            <person name="Madupu R."/>
            <person name="Torralba M."/>
            <person name="Gillis M."/>
            <person name="Methe B."/>
            <person name="Sutton G."/>
            <person name="Nelson K.E."/>
        </authorList>
    </citation>
    <scope>NUCLEOTIDE SEQUENCE [LARGE SCALE GENOMIC DNA]</scope>
    <source>
        <strain evidence="1 2">ACS-065-V-Col13</strain>
    </source>
</reference>
<accession>F0GU41</accession>
<dbReference type="Proteomes" id="UP000005286">
    <property type="component" value="Unassembled WGS sequence"/>
</dbReference>
<gene>
    <name evidence="1" type="ORF">HMPREF9290_1260</name>
</gene>
<name>F0GU41_9FIRM</name>
<evidence type="ECO:0000313" key="2">
    <source>
        <dbReference type="Proteomes" id="UP000005286"/>
    </source>
</evidence>
<dbReference type="AlphaFoldDB" id="F0GU41"/>
<sequence>MTKTKQEEIKLFDDNKYIGSIGKDYLNGYKTGYERAFNGILVGLDILGDLLSVLNISNEYKKLDDKASEIEENTLLNYSSLEDYKDHLDWLKKYKRQVLVSENSFEKQGIRNWFISIPYWKDLEDFKSIGLSEVIDILASVKLSKEITKTTSLILKNDYENYSKNKEEISLGSVKPLSYELISGMLKEVLQEKLFDLFEEKQDKELGETVCK</sequence>